<dbReference type="InterPro" id="IPR017871">
    <property type="entry name" value="ABC_transporter-like_CS"/>
</dbReference>
<gene>
    <name evidence="4" type="ORF">SAMN04489725_103217</name>
</gene>
<dbReference type="PANTHER" id="PTHR43158:SF2">
    <property type="entry name" value="SKFA PEPTIDE EXPORT ATP-BINDING PROTEIN SKFE"/>
    <property type="match status" value="1"/>
</dbReference>
<dbReference type="PROSITE" id="PS50893">
    <property type="entry name" value="ABC_TRANSPORTER_2"/>
    <property type="match status" value="1"/>
</dbReference>
<protein>
    <submittedName>
        <fullName evidence="4">Iron complex transport system ATP-binding protein</fullName>
    </submittedName>
</protein>
<dbReference type="EMBL" id="FNOJ01000003">
    <property type="protein sequence ID" value="SDW25144.1"/>
    <property type="molecule type" value="Genomic_DNA"/>
</dbReference>
<feature type="domain" description="ABC transporter" evidence="3">
    <location>
        <begin position="4"/>
        <end position="246"/>
    </location>
</feature>
<dbReference type="STRING" id="89784.SAMN04489725_103217"/>
<name>A0A1H2S209_9BACL</name>
<dbReference type="GO" id="GO:0005524">
    <property type="term" value="F:ATP binding"/>
    <property type="evidence" value="ECO:0007669"/>
    <property type="project" value="UniProtKB-KW"/>
</dbReference>
<dbReference type="Gene3D" id="3.40.50.300">
    <property type="entry name" value="P-loop containing nucleotide triphosphate hydrolases"/>
    <property type="match status" value="1"/>
</dbReference>
<dbReference type="Pfam" id="PF00005">
    <property type="entry name" value="ABC_tran"/>
    <property type="match status" value="1"/>
</dbReference>
<evidence type="ECO:0000259" key="3">
    <source>
        <dbReference type="PROSITE" id="PS50893"/>
    </source>
</evidence>
<evidence type="ECO:0000313" key="5">
    <source>
        <dbReference type="Proteomes" id="UP000182589"/>
    </source>
</evidence>
<dbReference type="PROSITE" id="PS00211">
    <property type="entry name" value="ABC_TRANSPORTER_1"/>
    <property type="match status" value="1"/>
</dbReference>
<evidence type="ECO:0000313" key="4">
    <source>
        <dbReference type="EMBL" id="SDW25144.1"/>
    </source>
</evidence>
<evidence type="ECO:0000256" key="1">
    <source>
        <dbReference type="ARBA" id="ARBA00022741"/>
    </source>
</evidence>
<dbReference type="InterPro" id="IPR027417">
    <property type="entry name" value="P-loop_NTPase"/>
</dbReference>
<reference evidence="5" key="1">
    <citation type="submission" date="2016-10" db="EMBL/GenBank/DDBJ databases">
        <authorList>
            <person name="Varghese N."/>
        </authorList>
    </citation>
    <scope>NUCLEOTIDE SEQUENCE [LARGE SCALE GENOMIC DNA]</scope>
    <source>
        <strain evidence="5">DSM 12489</strain>
    </source>
</reference>
<organism evidence="4 5">
    <name type="scientific">Alicyclobacillus hesperidum</name>
    <dbReference type="NCBI Taxonomy" id="89784"/>
    <lineage>
        <taxon>Bacteria</taxon>
        <taxon>Bacillati</taxon>
        <taxon>Bacillota</taxon>
        <taxon>Bacilli</taxon>
        <taxon>Bacillales</taxon>
        <taxon>Alicyclobacillaceae</taxon>
        <taxon>Alicyclobacillus</taxon>
    </lineage>
</organism>
<dbReference type="PANTHER" id="PTHR43158">
    <property type="entry name" value="SKFA PEPTIDE EXPORT ATP-BINDING PROTEIN SKFE"/>
    <property type="match status" value="1"/>
</dbReference>
<dbReference type="RefSeq" id="WP_074691990.1">
    <property type="nucleotide sequence ID" value="NZ_FNOJ01000003.1"/>
</dbReference>
<evidence type="ECO:0000256" key="2">
    <source>
        <dbReference type="ARBA" id="ARBA00022840"/>
    </source>
</evidence>
<accession>A0A1H2S209</accession>
<dbReference type="SUPFAM" id="SSF52540">
    <property type="entry name" value="P-loop containing nucleoside triphosphate hydrolases"/>
    <property type="match status" value="1"/>
</dbReference>
<keyword evidence="5" id="KW-1185">Reference proteome</keyword>
<dbReference type="InterPro" id="IPR003439">
    <property type="entry name" value="ABC_transporter-like_ATP-bd"/>
</dbReference>
<sequence length="261" mass="29415">MEVLHLSDITWVRGKRTILEHVNWRIRANEHWALLGLNGSGKTSLLQIISGYQWPTHGSVTVLGMRYGSVDVREVRKHIGWVSSAIASRFEADASFDKAYEIVISGRYGSIGLWQPPTDEDRQDALHALEQVSLLHLAEAPFNTLSQGERQRLLIARAFMAKPKLLVLDEPCTGLDIRARELLLSSLERTQNNGEGPTIIYVTHHVEEILPFISHALVMDEGRVAASGAKQAVLTDDVLRNAFHVDVRTTWENQRVWLTVR</sequence>
<dbReference type="AlphaFoldDB" id="A0A1H2S209"/>
<keyword evidence="1" id="KW-0547">Nucleotide-binding</keyword>
<dbReference type="Proteomes" id="UP000182589">
    <property type="component" value="Unassembled WGS sequence"/>
</dbReference>
<keyword evidence="2 4" id="KW-0067">ATP-binding</keyword>
<dbReference type="SMART" id="SM00382">
    <property type="entry name" value="AAA"/>
    <property type="match status" value="1"/>
</dbReference>
<dbReference type="GO" id="GO:0016887">
    <property type="term" value="F:ATP hydrolysis activity"/>
    <property type="evidence" value="ECO:0007669"/>
    <property type="project" value="InterPro"/>
</dbReference>
<dbReference type="InterPro" id="IPR003593">
    <property type="entry name" value="AAA+_ATPase"/>
</dbReference>
<proteinExistence type="predicted"/>